<dbReference type="EMBL" id="DF157331">
    <property type="protein sequence ID" value="GAB69561.1"/>
    <property type="molecule type" value="Genomic_DNA"/>
</dbReference>
<name>K6UF65_PLACD</name>
<dbReference type="VEuPathDB" id="PlasmoDB:PCYB_003100"/>
<dbReference type="Proteomes" id="UP000006319">
    <property type="component" value="Unassembled WGS sequence"/>
</dbReference>
<dbReference type="RefSeq" id="XP_004227779.1">
    <property type="nucleotide sequence ID" value="XM_004227731.1"/>
</dbReference>
<dbReference type="KEGG" id="pcy:PCYB_003100"/>
<dbReference type="OrthoDB" id="389404at2759"/>
<protein>
    <submittedName>
        <fullName evidence="1">Uncharacterized protein</fullName>
    </submittedName>
</protein>
<dbReference type="GeneID" id="14696103"/>
<dbReference type="AlphaFoldDB" id="K6UF65"/>
<proteinExistence type="predicted"/>
<organism evidence="1 2">
    <name type="scientific">Plasmodium cynomolgi (strain B)</name>
    <dbReference type="NCBI Taxonomy" id="1120755"/>
    <lineage>
        <taxon>Eukaryota</taxon>
        <taxon>Sar</taxon>
        <taxon>Alveolata</taxon>
        <taxon>Apicomplexa</taxon>
        <taxon>Aconoidasida</taxon>
        <taxon>Haemosporida</taxon>
        <taxon>Plasmodiidae</taxon>
        <taxon>Plasmodium</taxon>
        <taxon>Plasmodium (Plasmodium)</taxon>
    </lineage>
</organism>
<evidence type="ECO:0000313" key="1">
    <source>
        <dbReference type="EMBL" id="GAB69561.1"/>
    </source>
</evidence>
<evidence type="ECO:0000313" key="2">
    <source>
        <dbReference type="Proteomes" id="UP000006319"/>
    </source>
</evidence>
<accession>K6UF65</accession>
<gene>
    <name evidence="1" type="ORF">PCYB_003100</name>
</gene>
<dbReference type="PhylomeDB" id="K6UF65"/>
<keyword evidence="2" id="KW-1185">Reference proteome</keyword>
<reference evidence="1 2" key="1">
    <citation type="journal article" date="2012" name="Nat. Genet.">
        <title>Plasmodium cynomolgi genome sequences provide insight into Plasmodium vivax and the monkey malaria clade.</title>
        <authorList>
            <person name="Tachibana S."/>
            <person name="Sullivan S.A."/>
            <person name="Kawai S."/>
            <person name="Nakamura S."/>
            <person name="Kim H.R."/>
            <person name="Goto N."/>
            <person name="Arisue N."/>
            <person name="Palacpac N.M.Q."/>
            <person name="Honma H."/>
            <person name="Yagi M."/>
            <person name="Tougan T."/>
            <person name="Katakai Y."/>
            <person name="Kaneko O."/>
            <person name="Mita T."/>
            <person name="Kita K."/>
            <person name="Yasutomi Y."/>
            <person name="Sutton P.L."/>
            <person name="Shakhbatyan R."/>
            <person name="Horii T."/>
            <person name="Yasunaga T."/>
            <person name="Barnwell J.W."/>
            <person name="Escalante A.A."/>
            <person name="Carlton J.M."/>
            <person name="Tanabe K."/>
        </authorList>
    </citation>
    <scope>NUCLEOTIDE SEQUENCE [LARGE SCALE GENOMIC DNA]</scope>
    <source>
        <strain evidence="1 2">B</strain>
    </source>
</reference>
<sequence length="176" mass="20740">MPVISFSTFRRDVTTNVGIGCLNVKDDIEVELSHKISKLDSSNGTEDIRQKCEEINKFLNEQKNVYNVCYEHRYKESLWYTPIIIKKILSESTEYNKCPQKWTLEPEEATKLTVKEEESHDENEKQTKVQIQLLILELIKKQIILMYLLLSRHSPQIILLHMILKLQKKILINIIL</sequence>